<keyword evidence="1" id="KW-0805">Transcription regulation</keyword>
<evidence type="ECO:0000256" key="5">
    <source>
        <dbReference type="SAM" id="MobiDB-lite"/>
    </source>
</evidence>
<name>A0ABP6QES9_9ACTN</name>
<dbReference type="Proteomes" id="UP001501237">
    <property type="component" value="Unassembled WGS sequence"/>
</dbReference>
<dbReference type="InterPro" id="IPR009057">
    <property type="entry name" value="Homeodomain-like_sf"/>
</dbReference>
<evidence type="ECO:0000256" key="3">
    <source>
        <dbReference type="ARBA" id="ARBA00023163"/>
    </source>
</evidence>
<reference evidence="8" key="1">
    <citation type="journal article" date="2019" name="Int. J. Syst. Evol. Microbiol.">
        <title>The Global Catalogue of Microorganisms (GCM) 10K type strain sequencing project: providing services to taxonomists for standard genome sequencing and annotation.</title>
        <authorList>
            <consortium name="The Broad Institute Genomics Platform"/>
            <consortium name="The Broad Institute Genome Sequencing Center for Infectious Disease"/>
            <person name="Wu L."/>
            <person name="Ma J."/>
        </authorList>
    </citation>
    <scope>NUCLEOTIDE SEQUENCE [LARGE SCALE GENOMIC DNA]</scope>
    <source>
        <strain evidence="8">JCM 9377</strain>
    </source>
</reference>
<evidence type="ECO:0000313" key="7">
    <source>
        <dbReference type="EMBL" id="GAA3216908.1"/>
    </source>
</evidence>
<dbReference type="InterPro" id="IPR049445">
    <property type="entry name" value="TetR_SbtR-like_C"/>
</dbReference>
<evidence type="ECO:0000256" key="4">
    <source>
        <dbReference type="PROSITE-ProRule" id="PRU00335"/>
    </source>
</evidence>
<accession>A0ABP6QES9</accession>
<feature type="domain" description="HTH tetR-type" evidence="6">
    <location>
        <begin position="21"/>
        <end position="80"/>
    </location>
</feature>
<dbReference type="InterPro" id="IPR036271">
    <property type="entry name" value="Tet_transcr_reg_TetR-rel_C_sf"/>
</dbReference>
<keyword evidence="3" id="KW-0804">Transcription</keyword>
<evidence type="ECO:0000256" key="2">
    <source>
        <dbReference type="ARBA" id="ARBA00023125"/>
    </source>
</evidence>
<evidence type="ECO:0000256" key="1">
    <source>
        <dbReference type="ARBA" id="ARBA00023015"/>
    </source>
</evidence>
<dbReference type="PRINTS" id="PR00455">
    <property type="entry name" value="HTHTETR"/>
</dbReference>
<feature type="region of interest" description="Disordered" evidence="5">
    <location>
        <begin position="1"/>
        <end position="22"/>
    </location>
</feature>
<dbReference type="InterPro" id="IPR050109">
    <property type="entry name" value="HTH-type_TetR-like_transc_reg"/>
</dbReference>
<dbReference type="SUPFAM" id="SSF46689">
    <property type="entry name" value="Homeodomain-like"/>
    <property type="match status" value="1"/>
</dbReference>
<dbReference type="Gene3D" id="1.10.357.10">
    <property type="entry name" value="Tetracycline Repressor, domain 2"/>
    <property type="match status" value="1"/>
</dbReference>
<comment type="caution">
    <text evidence="7">The sequence shown here is derived from an EMBL/GenBank/DDBJ whole genome shotgun (WGS) entry which is preliminary data.</text>
</comment>
<proteinExistence type="predicted"/>
<dbReference type="PANTHER" id="PTHR30055">
    <property type="entry name" value="HTH-TYPE TRANSCRIPTIONAL REGULATOR RUTR"/>
    <property type="match status" value="1"/>
</dbReference>
<feature type="region of interest" description="Disordered" evidence="5">
    <location>
        <begin position="199"/>
        <end position="219"/>
    </location>
</feature>
<gene>
    <name evidence="7" type="ORF">GCM10010468_39290</name>
</gene>
<keyword evidence="2 4" id="KW-0238">DNA-binding</keyword>
<dbReference type="PROSITE" id="PS50977">
    <property type="entry name" value="HTH_TETR_2"/>
    <property type="match status" value="1"/>
</dbReference>
<evidence type="ECO:0000313" key="8">
    <source>
        <dbReference type="Proteomes" id="UP001501237"/>
    </source>
</evidence>
<dbReference type="PANTHER" id="PTHR30055:SF234">
    <property type="entry name" value="HTH-TYPE TRANSCRIPTIONAL REGULATOR BETI"/>
    <property type="match status" value="1"/>
</dbReference>
<keyword evidence="8" id="KW-1185">Reference proteome</keyword>
<dbReference type="RefSeq" id="WP_344830177.1">
    <property type="nucleotide sequence ID" value="NZ_BAAAUV010000009.1"/>
</dbReference>
<evidence type="ECO:0000259" key="6">
    <source>
        <dbReference type="PROSITE" id="PS50977"/>
    </source>
</evidence>
<dbReference type="InterPro" id="IPR001647">
    <property type="entry name" value="HTH_TetR"/>
</dbReference>
<dbReference type="Pfam" id="PF00440">
    <property type="entry name" value="TetR_N"/>
    <property type="match status" value="1"/>
</dbReference>
<dbReference type="SUPFAM" id="SSF48498">
    <property type="entry name" value="Tetracyclin repressor-like, C-terminal domain"/>
    <property type="match status" value="1"/>
</dbReference>
<dbReference type="Pfam" id="PF21597">
    <property type="entry name" value="TetR_C_43"/>
    <property type="match status" value="1"/>
</dbReference>
<organism evidence="7 8">
    <name type="scientific">Actinocorallia longicatena</name>
    <dbReference type="NCBI Taxonomy" id="111803"/>
    <lineage>
        <taxon>Bacteria</taxon>
        <taxon>Bacillati</taxon>
        <taxon>Actinomycetota</taxon>
        <taxon>Actinomycetes</taxon>
        <taxon>Streptosporangiales</taxon>
        <taxon>Thermomonosporaceae</taxon>
        <taxon>Actinocorallia</taxon>
    </lineage>
</organism>
<feature type="DNA-binding region" description="H-T-H motif" evidence="4">
    <location>
        <begin position="43"/>
        <end position="62"/>
    </location>
</feature>
<sequence length="219" mass="23818">MSAPETLPAAHAQGGRKAEAERNDRTVLNAAREVFFELGYDAPMSVIAERAGVGMGSLYRRYRSKEELVRRLCTVAMEGTLQAAERALAAEPDGWSALTRFMRESLTCGAGAMGRFAGAFPVTEEMVRLSERGADAMQALLDRAAAEGSLRPGVVTGDLVLILEILRTRFKTTPERADELRLRYLAVLLDGLRHHGDPLPAPGPTWTEIGERWGPPGDA</sequence>
<dbReference type="EMBL" id="BAAAUV010000009">
    <property type="protein sequence ID" value="GAA3216908.1"/>
    <property type="molecule type" value="Genomic_DNA"/>
</dbReference>
<protein>
    <submittedName>
        <fullName evidence="7">TetR/AcrR family transcriptional regulator</fullName>
    </submittedName>
</protein>